<dbReference type="AlphaFoldDB" id="A0A5C1E5N3"/>
<dbReference type="EMBL" id="CP022579">
    <property type="protein sequence ID" value="QEL63578.1"/>
    <property type="molecule type" value="Genomic_DNA"/>
</dbReference>
<name>A0A5C1E5N3_9RHOO</name>
<protein>
    <submittedName>
        <fullName evidence="2">Peptidase</fullName>
    </submittedName>
</protein>
<dbReference type="Pfam" id="PF05299">
    <property type="entry name" value="Peptidase_M61"/>
    <property type="match status" value="1"/>
</dbReference>
<dbReference type="SUPFAM" id="SSF55486">
    <property type="entry name" value="Metalloproteases ('zincins'), catalytic domain"/>
    <property type="match status" value="1"/>
</dbReference>
<dbReference type="CDD" id="cd06779">
    <property type="entry name" value="cpPDZ_Deg_HtrA-like"/>
    <property type="match status" value="1"/>
</dbReference>
<dbReference type="Gene3D" id="1.10.390.10">
    <property type="entry name" value="Neutral Protease Domain 2"/>
    <property type="match status" value="1"/>
</dbReference>
<dbReference type="Pfam" id="PF17899">
    <property type="entry name" value="Peptidase_M61_N"/>
    <property type="match status" value="1"/>
</dbReference>
<organism evidence="2 3">
    <name type="scientific">Oryzomicrobium terrae</name>
    <dbReference type="NCBI Taxonomy" id="1735038"/>
    <lineage>
        <taxon>Bacteria</taxon>
        <taxon>Pseudomonadati</taxon>
        <taxon>Pseudomonadota</taxon>
        <taxon>Betaproteobacteria</taxon>
        <taxon>Rhodocyclales</taxon>
        <taxon>Rhodocyclaceae</taxon>
        <taxon>Oryzomicrobium</taxon>
    </lineage>
</organism>
<accession>A0A5C1E5N3</accession>
<dbReference type="InterPro" id="IPR001478">
    <property type="entry name" value="PDZ"/>
</dbReference>
<dbReference type="InterPro" id="IPR024191">
    <property type="entry name" value="Peptidase_M61"/>
</dbReference>
<dbReference type="PROSITE" id="PS50106">
    <property type="entry name" value="PDZ"/>
    <property type="match status" value="1"/>
</dbReference>
<dbReference type="SUPFAM" id="SSF50156">
    <property type="entry name" value="PDZ domain-like"/>
    <property type="match status" value="1"/>
</dbReference>
<feature type="domain" description="PDZ" evidence="1">
    <location>
        <begin position="485"/>
        <end position="568"/>
    </location>
</feature>
<dbReference type="PIRSF" id="PIRSF016493">
    <property type="entry name" value="Glycyl_aminpptds"/>
    <property type="match status" value="1"/>
</dbReference>
<dbReference type="Pfam" id="PF13180">
    <property type="entry name" value="PDZ_2"/>
    <property type="match status" value="1"/>
</dbReference>
<evidence type="ECO:0000259" key="1">
    <source>
        <dbReference type="PROSITE" id="PS50106"/>
    </source>
</evidence>
<dbReference type="InterPro" id="IPR007963">
    <property type="entry name" value="Peptidase_M61_catalytic"/>
</dbReference>
<sequence length="610" mass="65609">MSATAPLRYVVTPIDPTGHYFEVSCTLPDPKVQGQRFSLPAWIPGSYMIREFARNVVEISASSDNVPVTLTKIDKHTWRAGRVPAGQSLTVTARIYAWDLSVRAAHLDETHGFFNGTSLFLLPEGHAERPCQVELRRPAGEAYAAWRVATTLPRAKNAANGAQPYGFGGYEAANYDELVDHPVEMGTFTLATFTAGGAPHDIAITGRHAMSAADLERLCADLARVCQWQIDLFGGAPGSAAPVERYQFLVMAVGDGYGGLEHRASTALIASRDDLPHGLPATGALPEGYLRFLGLCSHEYFHTWNVKRIKPAAFTPYDLAVENYTRLLWAFEGFTSYYDDLALVRSGLIDEAAYLALAAKNLTQVQKGSGRLRQSVAESSFDAWIKYYRPDENSANAVVSYYAKGAAIALGLDLKLRQTSGGAVSLDDVLRLLWRRHGQTGVGVAEDGIFAAVAEVGGAGVARWLRARVEAAEELDLAPLFKAMGVELTWDTPAKAPTLGIKLESGAAGGEAKIAAVYADGPAHAAGLSAGDTLVAWNGLRVTAANLDKHLARHRAGDAVALHLFRRDELLEKTVTLAAPAADTAQLKPARRAAPAAHLRRADWLQGSDA</sequence>
<reference evidence="2 3" key="1">
    <citation type="submission" date="2017-07" db="EMBL/GenBank/DDBJ databases">
        <title>Complete genome sequence of Oryzomicrobium terrae TPP412.</title>
        <authorList>
            <person name="Chiu L.-W."/>
            <person name="Lo K.-J."/>
            <person name="Tsai Y.-M."/>
            <person name="Lin S.-S."/>
            <person name="Kuo C.-H."/>
            <person name="Liu C.-T."/>
        </authorList>
    </citation>
    <scope>NUCLEOTIDE SEQUENCE [LARGE SCALE GENOMIC DNA]</scope>
    <source>
        <strain evidence="2 3">TPP412</strain>
    </source>
</reference>
<gene>
    <name evidence="2" type="ORF">OTERR_01020</name>
</gene>
<dbReference type="InterPro" id="IPR027268">
    <property type="entry name" value="Peptidase_M4/M1_CTD_sf"/>
</dbReference>
<dbReference type="InterPro" id="IPR040756">
    <property type="entry name" value="Peptidase_M61_N"/>
</dbReference>
<dbReference type="Proteomes" id="UP000323671">
    <property type="component" value="Chromosome"/>
</dbReference>
<dbReference type="Gene3D" id="2.60.40.3650">
    <property type="match status" value="1"/>
</dbReference>
<dbReference type="RefSeq" id="WP_149424519.1">
    <property type="nucleotide sequence ID" value="NZ_CP022579.1"/>
</dbReference>
<dbReference type="SMART" id="SM00228">
    <property type="entry name" value="PDZ"/>
    <property type="match status" value="1"/>
</dbReference>
<proteinExistence type="predicted"/>
<keyword evidence="3" id="KW-1185">Reference proteome</keyword>
<dbReference type="KEGG" id="otr:OTERR_01020"/>
<dbReference type="InterPro" id="IPR036034">
    <property type="entry name" value="PDZ_sf"/>
</dbReference>
<evidence type="ECO:0000313" key="2">
    <source>
        <dbReference type="EMBL" id="QEL63578.1"/>
    </source>
</evidence>
<dbReference type="Gene3D" id="2.30.42.10">
    <property type="match status" value="1"/>
</dbReference>
<evidence type="ECO:0000313" key="3">
    <source>
        <dbReference type="Proteomes" id="UP000323671"/>
    </source>
</evidence>